<evidence type="ECO:0000313" key="7">
    <source>
        <dbReference type="Proteomes" id="UP000403266"/>
    </source>
</evidence>
<keyword evidence="3" id="KW-1133">Transmembrane helix</keyword>
<dbReference type="Proteomes" id="UP000403266">
    <property type="component" value="Unassembled WGS sequence"/>
</dbReference>
<dbReference type="Pfam" id="PF00353">
    <property type="entry name" value="HemolysinCabind"/>
    <property type="match status" value="6"/>
</dbReference>
<evidence type="ECO:0000256" key="3">
    <source>
        <dbReference type="ARBA" id="ARBA00022989"/>
    </source>
</evidence>
<dbReference type="EMBL" id="VOSK01000007">
    <property type="protein sequence ID" value="MPR24491.1"/>
    <property type="molecule type" value="Genomic_DNA"/>
</dbReference>
<dbReference type="PANTHER" id="PTHR24028:SF328">
    <property type="entry name" value="CADHERIN-3"/>
    <property type="match status" value="1"/>
</dbReference>
<feature type="domain" description="Cadherin" evidence="5">
    <location>
        <begin position="839"/>
        <end position="952"/>
    </location>
</feature>
<dbReference type="InterPro" id="IPR050174">
    <property type="entry name" value="Protocadherin/Cadherin-CA"/>
</dbReference>
<name>A0A5N7MC41_9HYPH</name>
<keyword evidence="2" id="KW-0812">Transmembrane</keyword>
<dbReference type="InterPro" id="IPR015919">
    <property type="entry name" value="Cadherin-like_sf"/>
</dbReference>
<dbReference type="SUPFAM" id="SSF49313">
    <property type="entry name" value="Cadherin-like"/>
    <property type="match status" value="4"/>
</dbReference>
<dbReference type="InterPro" id="IPR001343">
    <property type="entry name" value="Hemolysn_Ca-bd"/>
</dbReference>
<comment type="caution">
    <text evidence="6">The sequence shown here is derived from an EMBL/GenBank/DDBJ whole genome shotgun (WGS) entry which is preliminary data.</text>
</comment>
<keyword evidence="4" id="KW-0325">Glycoprotein</keyword>
<dbReference type="GO" id="GO:0005509">
    <property type="term" value="F:calcium ion binding"/>
    <property type="evidence" value="ECO:0007669"/>
    <property type="project" value="InterPro"/>
</dbReference>
<dbReference type="InterPro" id="IPR011049">
    <property type="entry name" value="Serralysin-like_metalloprot_C"/>
</dbReference>
<proteinExistence type="predicted"/>
<evidence type="ECO:0000256" key="2">
    <source>
        <dbReference type="ARBA" id="ARBA00022692"/>
    </source>
</evidence>
<evidence type="ECO:0000313" key="6">
    <source>
        <dbReference type="EMBL" id="MPR24491.1"/>
    </source>
</evidence>
<dbReference type="SMART" id="SM00112">
    <property type="entry name" value="CA"/>
    <property type="match status" value="4"/>
</dbReference>
<dbReference type="InterPro" id="IPR002126">
    <property type="entry name" value="Cadherin-like_dom"/>
</dbReference>
<dbReference type="InterPro" id="IPR018511">
    <property type="entry name" value="Hemolysin-typ_Ca-bd_CS"/>
</dbReference>
<gene>
    <name evidence="6" type="ORF">FS320_04415</name>
</gene>
<dbReference type="CDD" id="cd11304">
    <property type="entry name" value="Cadherin_repeat"/>
    <property type="match status" value="4"/>
</dbReference>
<dbReference type="PANTHER" id="PTHR24028">
    <property type="entry name" value="CADHERIN-87A"/>
    <property type="match status" value="1"/>
</dbReference>
<dbReference type="PROSITE" id="PS50268">
    <property type="entry name" value="CADHERIN_2"/>
    <property type="match status" value="5"/>
</dbReference>
<dbReference type="RefSeq" id="WP_152709668.1">
    <property type="nucleotide sequence ID" value="NZ_VOSJ01000008.1"/>
</dbReference>
<comment type="subcellular location">
    <subcellularLocation>
        <location evidence="1">Membrane</location>
        <topology evidence="1">Single-pass membrane protein</topology>
    </subcellularLocation>
</comment>
<dbReference type="OrthoDB" id="8010440at2"/>
<protein>
    <recommendedName>
        <fullName evidence="5">Cadherin domain-containing protein</fullName>
    </recommendedName>
</protein>
<dbReference type="Gene3D" id="2.150.10.10">
    <property type="entry name" value="Serralysin-like metalloprotease, C-terminal"/>
    <property type="match status" value="5"/>
</dbReference>
<sequence>MSTLFVSNARTTTIDLDPSTYETLHVTQSGSITTVNSAVTGGYEGLEVLVDGAIRSQINAIDFSSAGCSITVGSTGTVRGINSGIFLGDVANVVVNDSQISSSLTVFESAAIWIDGTDNHILNNGILSGFYGILGTDTHGDGNFNHIVNTGRIEASDTGIRLNAASGLVPSTTVSPDIPYGVFNSGTILAGKTGILVENSGNVTNSGLVQAGAFGIAFGFGDAFLNNTGMIAAQTAVSGSGERDTILNQGIIQGAILLNTGNDLYDGRTGTVTDIVDLGDDDDVAYGGSGTETLAGGDGNDTLFGNGGDDSLVGGVGQDYLDGGVGIDQMAGGMDDDIYVIDDLSDVVGEAIDEGTDLVRASISYALGTNLENLWLTGSANLNGTGNALANRITGNAGSNLLDGGIGADNLAGSAGNDTYVVDDGNDVVTEAADEGTDAERASVSHTLGVNVENLLLTGAGDIDGTGNDLANSIVGNGGSNHLDGGAGADVLAGGEGSDTYIVDHEGDLVTEQAGEGTDTVSASVSYALGAHVENLVLTGSGNISGIGNERANEITGNAGSNLLDGGAGADRLAGGLGNDTYILDDASDIVTEGLDEGTDAVRASISYALANNVENLVLTGAGDSNGTGNNLANMIAGNGGSNRLEGGGNDDQLDGGAGQDTAVFSGLLSDYTITRSPDGTLTIIDNTAARDGTDTLKNIEFLQFQDGTITVPTRAPVAPAVQGSVNPINENAAPFTPVASVLSPGLAAGSVAYSIASNPGSKFVIDPTSGVISLVGAVDYESMEDPDLQTEMVGTLVRKFYMLSVKATETLTGWSSAATQVKVYVSDVNEAATGFSFTDGTTKAAISESAADGALIGALQASDPEGDAGLLYAFDTTGANGTSGAGNAGGRFKIENGQLKVAALTDITKTETYTITLKVTDRNGGPGAVSTYKDFQITVNPVGDGNAPPSAPQHGPVTELSENGGPVATVATVQSTDDGFGGTTILYELVVNPGNLFSIDQNTGAISFTGGANYEAANIGLQTENAGQSNEKKYFNVVVRARESGQNGQVSGNTTVKVYLNDVNEAQTGANYAVNAVSKDAQAGTALATLQSVIDPDTRPAFRSYSYALVNADGSAYTGNEFSIDAGGNVKVGAGGLRDVLGSTVVPVHVKITDQSNAAFTVTKQIDLTIKPINHGPTDITLSNTSIRELSAAGDFVGDLGAADQDDGETFTYQLIDTAGGRFKIVNGHDLVVDNGFLLDFEQAAAHRIKVQVTDSAGASFVKDIAIGVIDWNPESTAGSIANDVFFGGAGNDTLSGGLGNDRLVGGAGADMLKGDGGNDTIGGGSGKDKLYGSTSATKGLKDVDVFLFDTNLKNSKAEANKHKDIVYGFEHKKDAIWLDGDVFKTPVFTKLDKKGNDLKAQKISAANVAFDSAKDGNDYIIIKKTGAKKAQILFDADGTGRKAAVEVATINYEPNPKKMGGVLDHTDFFII</sequence>
<dbReference type="PRINTS" id="PR00205">
    <property type="entry name" value="CADHERIN"/>
</dbReference>
<evidence type="ECO:0000256" key="1">
    <source>
        <dbReference type="ARBA" id="ARBA00004167"/>
    </source>
</evidence>
<dbReference type="SUPFAM" id="SSF51120">
    <property type="entry name" value="beta-Roll"/>
    <property type="match status" value="5"/>
</dbReference>
<evidence type="ECO:0000259" key="5">
    <source>
        <dbReference type="PROSITE" id="PS50268"/>
    </source>
</evidence>
<accession>A0A5N7MC41</accession>
<dbReference type="PROSITE" id="PS00330">
    <property type="entry name" value="HEMOLYSIN_CALCIUM"/>
    <property type="match status" value="4"/>
</dbReference>
<feature type="domain" description="Cadherin" evidence="5">
    <location>
        <begin position="1180"/>
        <end position="1287"/>
    </location>
</feature>
<reference evidence="6 7" key="1">
    <citation type="journal article" date="2019" name="Syst. Appl. Microbiol.">
        <title>Microvirga tunisiensis sp. nov., a root nodule symbiotic bacterium isolated from Lupinus micranthus and L. luteus grown in Northern Tunisia.</title>
        <authorList>
            <person name="Msaddak A."/>
            <person name="Rejili M."/>
            <person name="Duran D."/>
            <person name="Mars M."/>
            <person name="Palacios J.M."/>
            <person name="Ruiz-Argueso T."/>
            <person name="Rey L."/>
            <person name="Imperial J."/>
        </authorList>
    </citation>
    <scope>NUCLEOTIDE SEQUENCE [LARGE SCALE GENOMIC DNA]</scope>
    <source>
        <strain evidence="6 7">Lmie10</strain>
    </source>
</reference>
<feature type="domain" description="Cadherin" evidence="5">
    <location>
        <begin position="1078"/>
        <end position="1180"/>
    </location>
</feature>
<keyword evidence="7" id="KW-1185">Reference proteome</keyword>
<dbReference type="PRINTS" id="PR00313">
    <property type="entry name" value="CABNDNGRPT"/>
</dbReference>
<organism evidence="6 7">
    <name type="scientific">Microvirga tunisiensis</name>
    <dbReference type="NCBI Taxonomy" id="2108360"/>
    <lineage>
        <taxon>Bacteria</taxon>
        <taxon>Pseudomonadati</taxon>
        <taxon>Pseudomonadota</taxon>
        <taxon>Alphaproteobacteria</taxon>
        <taxon>Hyphomicrobiales</taxon>
        <taxon>Methylobacteriaceae</taxon>
        <taxon>Microvirga</taxon>
    </lineage>
</organism>
<dbReference type="GO" id="GO:0005886">
    <property type="term" value="C:plasma membrane"/>
    <property type="evidence" value="ECO:0007669"/>
    <property type="project" value="TreeGrafter"/>
</dbReference>
<feature type="domain" description="Cadherin" evidence="5">
    <location>
        <begin position="950"/>
        <end position="1073"/>
    </location>
</feature>
<dbReference type="Gene3D" id="2.60.40.60">
    <property type="entry name" value="Cadherins"/>
    <property type="match status" value="3"/>
</dbReference>
<feature type="domain" description="Cadherin" evidence="5">
    <location>
        <begin position="729"/>
        <end position="836"/>
    </location>
</feature>
<evidence type="ECO:0000256" key="4">
    <source>
        <dbReference type="ARBA" id="ARBA00023180"/>
    </source>
</evidence>
<keyword evidence="3" id="KW-0472">Membrane</keyword>
<dbReference type="GO" id="GO:0007156">
    <property type="term" value="P:homophilic cell adhesion via plasma membrane adhesion molecules"/>
    <property type="evidence" value="ECO:0007669"/>
    <property type="project" value="InterPro"/>
</dbReference>